<accession>A0ABS4Z3Z6</accession>
<keyword evidence="4" id="KW-0472">Membrane</keyword>
<proteinExistence type="predicted"/>
<comment type="caution">
    <text evidence="5">The sequence shown here is derived from an EMBL/GenBank/DDBJ whole genome shotgun (WGS) entry which is preliminary data.</text>
</comment>
<dbReference type="Pfam" id="PF05719">
    <property type="entry name" value="GPP34"/>
    <property type="match status" value="1"/>
</dbReference>
<dbReference type="RefSeq" id="WP_210052917.1">
    <property type="nucleotide sequence ID" value="NZ_BAAAMH010000030.1"/>
</dbReference>
<dbReference type="InterPro" id="IPR008628">
    <property type="entry name" value="GPP34-like"/>
</dbReference>
<evidence type="ECO:0000313" key="6">
    <source>
        <dbReference type="Proteomes" id="UP000758168"/>
    </source>
</evidence>
<sequence length="233" mass="24657">MLIAEELLLLALDDTTGRRLVGTDRLDPTLGGALVAELALAERIGVTGPETGWTRRGRITVTDPRPTDDVELDRALAAAVAAEGRKVKDLLSSMSSRRITKGLGERLAERLARVGILQRVDEKVLGLFPWTTWPARDRAAEDEVRRRLHGALVAGTTPAERTVVLVALLRVAGLLPKVLPDQDRRLVQRRAKELSEGDWVAGAVKQALDEVAAATASVVVSGGGDGGGGGGGS</sequence>
<dbReference type="InterPro" id="IPR038261">
    <property type="entry name" value="GPP34-like_sf"/>
</dbReference>
<dbReference type="Proteomes" id="UP000758168">
    <property type="component" value="Unassembled WGS sequence"/>
</dbReference>
<keyword evidence="6" id="KW-1185">Reference proteome</keyword>
<evidence type="ECO:0000256" key="3">
    <source>
        <dbReference type="ARBA" id="ARBA00023121"/>
    </source>
</evidence>
<protein>
    <recommendedName>
        <fullName evidence="7">Golgi phosphoprotein 3 (GPP34)</fullName>
    </recommendedName>
</protein>
<organism evidence="5 6">
    <name type="scientific">Microlunatus capsulatus</name>
    <dbReference type="NCBI Taxonomy" id="99117"/>
    <lineage>
        <taxon>Bacteria</taxon>
        <taxon>Bacillati</taxon>
        <taxon>Actinomycetota</taxon>
        <taxon>Actinomycetes</taxon>
        <taxon>Propionibacteriales</taxon>
        <taxon>Propionibacteriaceae</taxon>
        <taxon>Microlunatus</taxon>
    </lineage>
</organism>
<keyword evidence="2" id="KW-0333">Golgi apparatus</keyword>
<evidence type="ECO:0008006" key="7">
    <source>
        <dbReference type="Google" id="ProtNLM"/>
    </source>
</evidence>
<comment type="subcellular location">
    <subcellularLocation>
        <location evidence="1">Golgi apparatus membrane</location>
        <topology evidence="1">Peripheral membrane protein</topology>
        <orientation evidence="1">Cytoplasmic side</orientation>
    </subcellularLocation>
</comment>
<name>A0ABS4Z3Z6_9ACTN</name>
<reference evidence="5 6" key="1">
    <citation type="submission" date="2021-03" db="EMBL/GenBank/DDBJ databases">
        <title>Sequencing the genomes of 1000 actinobacteria strains.</title>
        <authorList>
            <person name="Klenk H.-P."/>
        </authorList>
    </citation>
    <scope>NUCLEOTIDE SEQUENCE [LARGE SCALE GENOMIC DNA]</scope>
    <source>
        <strain evidence="5 6">DSM 12936</strain>
    </source>
</reference>
<dbReference type="PANTHER" id="PTHR12704">
    <property type="entry name" value="TRANS-GOLGI PROTEIN GMX33"/>
    <property type="match status" value="1"/>
</dbReference>
<dbReference type="EMBL" id="JAGIOB010000001">
    <property type="protein sequence ID" value="MBP2415714.1"/>
    <property type="molecule type" value="Genomic_DNA"/>
</dbReference>
<evidence type="ECO:0000256" key="4">
    <source>
        <dbReference type="ARBA" id="ARBA00023136"/>
    </source>
</evidence>
<keyword evidence="3" id="KW-0446">Lipid-binding</keyword>
<dbReference type="Gene3D" id="1.10.3630.10">
    <property type="entry name" value="yeast vps74-n-term truncation variant domain like"/>
    <property type="match status" value="1"/>
</dbReference>
<evidence type="ECO:0000256" key="2">
    <source>
        <dbReference type="ARBA" id="ARBA00023034"/>
    </source>
</evidence>
<evidence type="ECO:0000313" key="5">
    <source>
        <dbReference type="EMBL" id="MBP2415714.1"/>
    </source>
</evidence>
<dbReference type="PANTHER" id="PTHR12704:SF2">
    <property type="entry name" value="GOLGI PHOSPHOPROTEIN 3 HOMOLOG SAURON"/>
    <property type="match status" value="1"/>
</dbReference>
<gene>
    <name evidence="5" type="ORF">JOF54_000636</name>
</gene>
<evidence type="ECO:0000256" key="1">
    <source>
        <dbReference type="ARBA" id="ARBA00004255"/>
    </source>
</evidence>